<keyword evidence="4" id="KW-0808">Transferase</keyword>
<dbReference type="InterPro" id="IPR004045">
    <property type="entry name" value="Glutathione_S-Trfase_N"/>
</dbReference>
<name>A0A1H5SGS9_9RHOB</name>
<dbReference type="SFLD" id="SFLDG00358">
    <property type="entry name" value="Main_(cytGST)"/>
    <property type="match status" value="1"/>
</dbReference>
<feature type="domain" description="GST C-terminal" evidence="3">
    <location>
        <begin position="86"/>
        <end position="203"/>
    </location>
</feature>
<dbReference type="RefSeq" id="WP_235003650.1">
    <property type="nucleotide sequence ID" value="NZ_FNVD01000001.1"/>
</dbReference>
<dbReference type="GO" id="GO:0016740">
    <property type="term" value="F:transferase activity"/>
    <property type="evidence" value="ECO:0007669"/>
    <property type="project" value="UniProtKB-KW"/>
</dbReference>
<gene>
    <name evidence="4" type="ORF">SAMN05421751_101491</name>
</gene>
<feature type="domain" description="GST N-terminal" evidence="2">
    <location>
        <begin position="1"/>
        <end position="80"/>
    </location>
</feature>
<dbReference type="CDD" id="cd03046">
    <property type="entry name" value="GST_N_GTT1_like"/>
    <property type="match status" value="1"/>
</dbReference>
<dbReference type="AlphaFoldDB" id="A0A1H5SGS9"/>
<dbReference type="PROSITE" id="PS50404">
    <property type="entry name" value="GST_NTER"/>
    <property type="match status" value="1"/>
</dbReference>
<evidence type="ECO:0000313" key="4">
    <source>
        <dbReference type="EMBL" id="SEF49148.1"/>
    </source>
</evidence>
<dbReference type="InterPro" id="IPR004046">
    <property type="entry name" value="GST_C"/>
</dbReference>
<dbReference type="EMBL" id="FNVD01000001">
    <property type="protein sequence ID" value="SEF49148.1"/>
    <property type="molecule type" value="Genomic_DNA"/>
</dbReference>
<proteinExistence type="inferred from homology"/>
<sequence length="203" mass="23087">MLKLYYARNTRAERVAWLLEELGLDYEIKKFSLGDPAMRGPDYLRIHPAGRVPALEEDGTVIHESGAIVQYLLARHGRGRLVPPVEAPEFPQYLQWFHFCEGMIMPHVNILVVETVLLPPERRTERNVKRATKLLNQMLDIVERHMEGRDYLAGDFSGADIMTGHSVVVSRDLLGTDYANRPNLAAYADRLLARPALQKARSL</sequence>
<dbReference type="PANTHER" id="PTHR44051:SF9">
    <property type="entry name" value="GLUTATHIONE S-TRANSFERASE 1"/>
    <property type="match status" value="1"/>
</dbReference>
<dbReference type="InterPro" id="IPR010987">
    <property type="entry name" value="Glutathione-S-Trfase_C-like"/>
</dbReference>
<organism evidence="4 5">
    <name type="scientific">Jhaorihella thermophila</name>
    <dbReference type="NCBI Taxonomy" id="488547"/>
    <lineage>
        <taxon>Bacteria</taxon>
        <taxon>Pseudomonadati</taxon>
        <taxon>Pseudomonadota</taxon>
        <taxon>Alphaproteobacteria</taxon>
        <taxon>Rhodobacterales</taxon>
        <taxon>Paracoccaceae</taxon>
        <taxon>Jhaorihella</taxon>
    </lineage>
</organism>
<comment type="similarity">
    <text evidence="1">Belongs to the GST superfamily.</text>
</comment>
<dbReference type="Pfam" id="PF02798">
    <property type="entry name" value="GST_N"/>
    <property type="match status" value="1"/>
</dbReference>
<dbReference type="InterPro" id="IPR040079">
    <property type="entry name" value="Glutathione_S-Trfase"/>
</dbReference>
<dbReference type="SFLD" id="SFLDS00019">
    <property type="entry name" value="Glutathione_Transferase_(cytos"/>
    <property type="match status" value="1"/>
</dbReference>
<dbReference type="PANTHER" id="PTHR44051">
    <property type="entry name" value="GLUTATHIONE S-TRANSFERASE-RELATED"/>
    <property type="match status" value="1"/>
</dbReference>
<dbReference type="SFLD" id="SFLDG01150">
    <property type="entry name" value="Main.1:_Beta-like"/>
    <property type="match status" value="1"/>
</dbReference>
<protein>
    <submittedName>
        <fullName evidence="4">Glutathione S-transferase</fullName>
    </submittedName>
</protein>
<evidence type="ECO:0000259" key="2">
    <source>
        <dbReference type="PROSITE" id="PS50404"/>
    </source>
</evidence>
<reference evidence="5" key="1">
    <citation type="submission" date="2016-10" db="EMBL/GenBank/DDBJ databases">
        <authorList>
            <person name="Varghese N."/>
            <person name="Submissions S."/>
        </authorList>
    </citation>
    <scope>NUCLEOTIDE SEQUENCE [LARGE SCALE GENOMIC DNA]</scope>
    <source>
        <strain evidence="5">DSM 23413</strain>
    </source>
</reference>
<dbReference type="InterPro" id="IPR036249">
    <property type="entry name" value="Thioredoxin-like_sf"/>
</dbReference>
<dbReference type="Gene3D" id="1.20.1050.10">
    <property type="match status" value="1"/>
</dbReference>
<evidence type="ECO:0000259" key="3">
    <source>
        <dbReference type="PROSITE" id="PS50405"/>
    </source>
</evidence>
<dbReference type="InterPro" id="IPR036282">
    <property type="entry name" value="Glutathione-S-Trfase_C_sf"/>
</dbReference>
<dbReference type="SUPFAM" id="SSF47616">
    <property type="entry name" value="GST C-terminal domain-like"/>
    <property type="match status" value="1"/>
</dbReference>
<accession>A0A1H5SGS9</accession>
<dbReference type="Proteomes" id="UP000236742">
    <property type="component" value="Unassembled WGS sequence"/>
</dbReference>
<evidence type="ECO:0000313" key="5">
    <source>
        <dbReference type="Proteomes" id="UP000236742"/>
    </source>
</evidence>
<dbReference type="SUPFAM" id="SSF52833">
    <property type="entry name" value="Thioredoxin-like"/>
    <property type="match status" value="1"/>
</dbReference>
<keyword evidence="5" id="KW-1185">Reference proteome</keyword>
<dbReference type="PROSITE" id="PS50405">
    <property type="entry name" value="GST_CTER"/>
    <property type="match status" value="1"/>
</dbReference>
<dbReference type="Pfam" id="PF00043">
    <property type="entry name" value="GST_C"/>
    <property type="match status" value="1"/>
</dbReference>
<dbReference type="Gene3D" id="3.40.30.10">
    <property type="entry name" value="Glutaredoxin"/>
    <property type="match status" value="1"/>
</dbReference>
<evidence type="ECO:0000256" key="1">
    <source>
        <dbReference type="RuleBase" id="RU003494"/>
    </source>
</evidence>